<dbReference type="Proteomes" id="UP000029424">
    <property type="component" value="Chromosome 2"/>
</dbReference>
<dbReference type="AlphaFoldDB" id="A0AAI8FQE8"/>
<dbReference type="GeneID" id="60551034"/>
<reference evidence="1 2" key="1">
    <citation type="submission" date="2014-06" db="EMBL/GenBank/DDBJ databases">
        <authorList>
            <person name="Bishop-Lilly K.A."/>
            <person name="Broomall S.M."/>
            <person name="Chain P.S."/>
            <person name="Chertkov O."/>
            <person name="Coyne S.R."/>
            <person name="Daligault H.E."/>
            <person name="Davenport K.W."/>
            <person name="Erkkila T."/>
            <person name="Frey K.G."/>
            <person name="Gibbons H.S."/>
            <person name="Gu W."/>
            <person name="Jaissle J."/>
            <person name="Johnson S.L."/>
            <person name="Koroleva G.I."/>
            <person name="Ladner J.T."/>
            <person name="Lo C.-C."/>
            <person name="Minogue T.D."/>
            <person name="Munk C."/>
            <person name="Palacios G.F."/>
            <person name="Redden C.L."/>
            <person name="Rosenzweig C.N."/>
            <person name="Scholz M.B."/>
            <person name="Teshima H."/>
            <person name="Xu Y."/>
        </authorList>
    </citation>
    <scope>NUCLEOTIDE SEQUENCE [LARGE SCALE GENOMIC DNA]</scope>
    <source>
        <strain evidence="1 2">EO147</strain>
    </source>
</reference>
<dbReference type="RefSeq" id="WP_010109460.1">
    <property type="nucleotide sequence ID" value="NZ_CADEQG010000009.1"/>
</dbReference>
<sequence>MPVPMPVISAKQFIELVNLRLPSHHAFKAGMHVFLVRPAFVNADPIEFDFSPRTGRTSGVVNYVADHVKSEFMVEPELKLAGSG</sequence>
<gene>
    <name evidence="1" type="ORF">DM82_5683</name>
</gene>
<evidence type="ECO:0000313" key="2">
    <source>
        <dbReference type="Proteomes" id="UP000029424"/>
    </source>
</evidence>
<organism evidence="1 2">
    <name type="scientific">Burkholderia oklahomensis</name>
    <dbReference type="NCBI Taxonomy" id="342113"/>
    <lineage>
        <taxon>Bacteria</taxon>
        <taxon>Pseudomonadati</taxon>
        <taxon>Pseudomonadota</taxon>
        <taxon>Betaproteobacteria</taxon>
        <taxon>Burkholderiales</taxon>
        <taxon>Burkholderiaceae</taxon>
        <taxon>Burkholderia</taxon>
        <taxon>pseudomallei group</taxon>
    </lineage>
</organism>
<evidence type="ECO:0000313" key="1">
    <source>
        <dbReference type="EMBL" id="AIO68900.1"/>
    </source>
</evidence>
<accession>A0AAI8FQE8</accession>
<keyword evidence="2" id="KW-1185">Reference proteome</keyword>
<proteinExistence type="predicted"/>
<protein>
    <submittedName>
        <fullName evidence="1">Uncharacterized protein</fullName>
    </submittedName>
</protein>
<dbReference type="EMBL" id="CP008727">
    <property type="protein sequence ID" value="AIO68900.1"/>
    <property type="molecule type" value="Genomic_DNA"/>
</dbReference>
<name>A0AAI8FQE8_9BURK</name>
<dbReference type="KEGG" id="bok:DM82_5683"/>